<evidence type="ECO:0000313" key="1">
    <source>
        <dbReference type="EMBL" id="GAA2731521.1"/>
    </source>
</evidence>
<name>A0ABN3UF22_9ACTN</name>
<comment type="caution">
    <text evidence="1">The sequence shown here is derived from an EMBL/GenBank/DDBJ whole genome shotgun (WGS) entry which is preliminary data.</text>
</comment>
<dbReference type="RefSeq" id="WP_344452856.1">
    <property type="nucleotide sequence ID" value="NZ_BAAATZ010000020.1"/>
</dbReference>
<organism evidence="1 2">
    <name type="scientific">Actinocorallia aurantiaca</name>
    <dbReference type="NCBI Taxonomy" id="46204"/>
    <lineage>
        <taxon>Bacteria</taxon>
        <taxon>Bacillati</taxon>
        <taxon>Actinomycetota</taxon>
        <taxon>Actinomycetes</taxon>
        <taxon>Streptosporangiales</taxon>
        <taxon>Thermomonosporaceae</taxon>
        <taxon>Actinocorallia</taxon>
    </lineage>
</organism>
<protein>
    <submittedName>
        <fullName evidence="1">Uncharacterized protein</fullName>
    </submittedName>
</protein>
<proteinExistence type="predicted"/>
<evidence type="ECO:0000313" key="2">
    <source>
        <dbReference type="Proteomes" id="UP001501842"/>
    </source>
</evidence>
<keyword evidence="2" id="KW-1185">Reference proteome</keyword>
<dbReference type="EMBL" id="BAAATZ010000020">
    <property type="protein sequence ID" value="GAA2731521.1"/>
    <property type="molecule type" value="Genomic_DNA"/>
</dbReference>
<dbReference type="Proteomes" id="UP001501842">
    <property type="component" value="Unassembled WGS sequence"/>
</dbReference>
<gene>
    <name evidence="1" type="ORF">GCM10010439_47130</name>
</gene>
<accession>A0ABN3UF22</accession>
<sequence length="176" mass="19454">MARAVRQTHTALRQSIEASVKAIEKVDEKERDYWWGSLAAYSDSQDFLVRELCDQFDLHDQLDACEPLPGDPVHAGAPLYRPRLPASDVEVSEEVLEVLYAKRDHLASLAASFNAEANGWKDTDAEDLCLLNRGMSLAYATACDLIEQALARITGLDLAALSAFLNEHGTTRGSYQ</sequence>
<reference evidence="1 2" key="1">
    <citation type="journal article" date="2019" name="Int. J. Syst. Evol. Microbiol.">
        <title>The Global Catalogue of Microorganisms (GCM) 10K type strain sequencing project: providing services to taxonomists for standard genome sequencing and annotation.</title>
        <authorList>
            <consortium name="The Broad Institute Genomics Platform"/>
            <consortium name="The Broad Institute Genome Sequencing Center for Infectious Disease"/>
            <person name="Wu L."/>
            <person name="Ma J."/>
        </authorList>
    </citation>
    <scope>NUCLEOTIDE SEQUENCE [LARGE SCALE GENOMIC DNA]</scope>
    <source>
        <strain evidence="1 2">JCM 8201</strain>
    </source>
</reference>